<dbReference type="AlphaFoldDB" id="K1S767"/>
<organism evidence="2">
    <name type="scientific">human gut metagenome</name>
    <dbReference type="NCBI Taxonomy" id="408170"/>
    <lineage>
        <taxon>unclassified sequences</taxon>
        <taxon>metagenomes</taxon>
        <taxon>organismal metagenomes</taxon>
    </lineage>
</organism>
<accession>K1S767</accession>
<feature type="domain" description="DUF5977" evidence="1">
    <location>
        <begin position="139"/>
        <end position="201"/>
    </location>
</feature>
<dbReference type="Pfam" id="PF19404">
    <property type="entry name" value="DUF5977"/>
    <property type="match status" value="3"/>
</dbReference>
<comment type="caution">
    <text evidence="2">The sequence shown here is derived from an EMBL/GenBank/DDBJ whole genome shotgun (WGS) entry which is preliminary data.</text>
</comment>
<feature type="domain" description="DUF5977" evidence="1">
    <location>
        <begin position="71"/>
        <end position="136"/>
    </location>
</feature>
<reference evidence="2" key="1">
    <citation type="journal article" date="2013" name="Environ. Microbiol.">
        <title>Microbiota from the distal guts of lean and obese adolescents exhibit partial functional redundancy besides clear differences in community structure.</title>
        <authorList>
            <person name="Ferrer M."/>
            <person name="Ruiz A."/>
            <person name="Lanza F."/>
            <person name="Haange S.B."/>
            <person name="Oberbach A."/>
            <person name="Till H."/>
            <person name="Bargiela R."/>
            <person name="Campoy C."/>
            <person name="Segura M.T."/>
            <person name="Richter M."/>
            <person name="von Bergen M."/>
            <person name="Seifert J."/>
            <person name="Suarez A."/>
        </authorList>
    </citation>
    <scope>NUCLEOTIDE SEQUENCE</scope>
</reference>
<dbReference type="EMBL" id="AJWY01011237">
    <property type="protein sequence ID" value="EKC53298.1"/>
    <property type="molecule type" value="Genomic_DNA"/>
</dbReference>
<name>K1S767_9ZZZZ</name>
<protein>
    <recommendedName>
        <fullName evidence="1">DUF5977 domain-containing protein</fullName>
    </recommendedName>
</protein>
<evidence type="ECO:0000259" key="1">
    <source>
        <dbReference type="Pfam" id="PF19404"/>
    </source>
</evidence>
<evidence type="ECO:0000313" key="2">
    <source>
        <dbReference type="EMBL" id="EKC53298.1"/>
    </source>
</evidence>
<gene>
    <name evidence="2" type="ORF">LEA_16446</name>
</gene>
<dbReference type="InterPro" id="IPR046020">
    <property type="entry name" value="DUF5977"/>
</dbReference>
<sequence>MKKMYYNKEYRKAFKKSDCPEDLGSEETFIVHEAEFCSDISQDDADRKAEEFAEKEGPLYANKVGGCCEVYYNTRQEGDFFKNDCPDGQKQEQPTHYVVEAGRVWSKFSTEIANYEAAKILEQEGQAAANESGVCKTVYYNEDQHGWFSKRCKEGWKAPEKYRRIYAGTVTSFISVDDANEKAKKILEEEGMKWVNENTKCEPVVDECQFDF</sequence>
<feature type="domain" description="DUF5977" evidence="1">
    <location>
        <begin position="5"/>
        <end position="67"/>
    </location>
</feature>
<proteinExistence type="predicted"/>